<organism evidence="4 5">
    <name type="scientific">Chitinophaga pinensis</name>
    <dbReference type="NCBI Taxonomy" id="79329"/>
    <lineage>
        <taxon>Bacteria</taxon>
        <taxon>Pseudomonadati</taxon>
        <taxon>Bacteroidota</taxon>
        <taxon>Chitinophagia</taxon>
        <taxon>Chitinophagales</taxon>
        <taxon>Chitinophagaceae</taxon>
        <taxon>Chitinophaga</taxon>
    </lineage>
</organism>
<dbReference type="Proteomes" id="UP000318815">
    <property type="component" value="Unassembled WGS sequence"/>
</dbReference>
<dbReference type="Gene3D" id="2.40.170.20">
    <property type="entry name" value="TonB-dependent receptor, beta-barrel domain"/>
    <property type="match status" value="1"/>
</dbReference>
<dbReference type="InterPro" id="IPR036942">
    <property type="entry name" value="Beta-barrel_TonB_sf"/>
</dbReference>
<comment type="caution">
    <text evidence="4">The sequence shown here is derived from an EMBL/GenBank/DDBJ whole genome shotgun (WGS) entry which is preliminary data.</text>
</comment>
<sequence>MLNNRVAFTGDIYSKKTSKVIAGINIPTTTGFFNLRSNIGDLSNKGIELSVSADLSDQVNSIGI</sequence>
<proteinExistence type="predicted"/>
<keyword evidence="2" id="KW-0472">Membrane</keyword>
<dbReference type="SUPFAM" id="SSF56935">
    <property type="entry name" value="Porins"/>
    <property type="match status" value="1"/>
</dbReference>
<dbReference type="EMBL" id="VOHS01000001">
    <property type="protein sequence ID" value="TWW02609.1"/>
    <property type="molecule type" value="Genomic_DNA"/>
</dbReference>
<evidence type="ECO:0000256" key="3">
    <source>
        <dbReference type="ARBA" id="ARBA00023237"/>
    </source>
</evidence>
<keyword evidence="5" id="KW-1185">Reference proteome</keyword>
<accession>A0A5C6M3K3</accession>
<dbReference type="AlphaFoldDB" id="A0A5C6M3K3"/>
<evidence type="ECO:0000313" key="5">
    <source>
        <dbReference type="Proteomes" id="UP000318815"/>
    </source>
</evidence>
<name>A0A5C6M3K3_9BACT</name>
<keyword evidence="3" id="KW-0998">Cell outer membrane</keyword>
<evidence type="ECO:0000256" key="1">
    <source>
        <dbReference type="ARBA" id="ARBA00004442"/>
    </source>
</evidence>
<evidence type="ECO:0000256" key="2">
    <source>
        <dbReference type="ARBA" id="ARBA00023136"/>
    </source>
</evidence>
<evidence type="ECO:0000313" key="4">
    <source>
        <dbReference type="EMBL" id="TWW02609.1"/>
    </source>
</evidence>
<dbReference type="GO" id="GO:0009279">
    <property type="term" value="C:cell outer membrane"/>
    <property type="evidence" value="ECO:0007669"/>
    <property type="project" value="UniProtKB-SubCell"/>
</dbReference>
<gene>
    <name evidence="4" type="ORF">FEF09_01955</name>
</gene>
<reference evidence="4 5" key="1">
    <citation type="submission" date="2019-08" db="EMBL/GenBank/DDBJ databases">
        <title>Whole genome sequencing of chitin degrading bacteria Chitinophaga pinensis YS16.</title>
        <authorList>
            <person name="Singh R.P."/>
            <person name="Manchanda G."/>
            <person name="Maurya I.K."/>
            <person name="Joshi N.K."/>
            <person name="Srivastava A.K."/>
        </authorList>
    </citation>
    <scope>NUCLEOTIDE SEQUENCE [LARGE SCALE GENOMIC DNA]</scope>
    <source>
        <strain evidence="4 5">YS-16</strain>
    </source>
</reference>
<keyword evidence="4" id="KW-0675">Receptor</keyword>
<comment type="subcellular location">
    <subcellularLocation>
        <location evidence="1">Cell outer membrane</location>
    </subcellularLocation>
</comment>
<protein>
    <submittedName>
        <fullName evidence="4">TonB-dependent receptor</fullName>
    </submittedName>
</protein>